<dbReference type="GO" id="GO:0031415">
    <property type="term" value="C:NatA complex"/>
    <property type="evidence" value="ECO:0007669"/>
    <property type="project" value="TreeGrafter"/>
</dbReference>
<dbReference type="GO" id="GO:0007064">
    <property type="term" value="P:mitotic sister chromatid cohesion"/>
    <property type="evidence" value="ECO:0007669"/>
    <property type="project" value="TreeGrafter"/>
</dbReference>
<dbReference type="OrthoDB" id="47374at2759"/>
<evidence type="ECO:0000256" key="1">
    <source>
        <dbReference type="ARBA" id="ARBA00022679"/>
    </source>
</evidence>
<evidence type="ECO:0000313" key="4">
    <source>
        <dbReference type="EMBL" id="KAG5420691.1"/>
    </source>
</evidence>
<dbReference type="PANTHER" id="PTHR42919">
    <property type="entry name" value="N-ALPHA-ACETYLTRANSFERASE"/>
    <property type="match status" value="1"/>
</dbReference>
<keyword evidence="5" id="KW-1185">Reference proteome</keyword>
<feature type="domain" description="N-acetyltransferase" evidence="3">
    <location>
        <begin position="6"/>
        <end position="173"/>
    </location>
</feature>
<organism evidence="4 5">
    <name type="scientific">Candida metapsilosis</name>
    <dbReference type="NCBI Taxonomy" id="273372"/>
    <lineage>
        <taxon>Eukaryota</taxon>
        <taxon>Fungi</taxon>
        <taxon>Dikarya</taxon>
        <taxon>Ascomycota</taxon>
        <taxon>Saccharomycotina</taxon>
        <taxon>Pichiomycetes</taxon>
        <taxon>Debaryomycetaceae</taxon>
        <taxon>Candida/Lodderomyces clade</taxon>
        <taxon>Candida</taxon>
    </lineage>
</organism>
<reference evidence="4 5" key="1">
    <citation type="submission" date="2020-12" db="EMBL/GenBank/DDBJ databases">
        <title>Effect of drift, selection, and recombination on the evolution of hybrid genomes in Candida yeast pathogens.</title>
        <authorList>
            <person name="Mixao V."/>
            <person name="Ksiezopolska E."/>
            <person name="Saus E."/>
            <person name="Boekhout T."/>
            <person name="Gacser A."/>
            <person name="Gabaldon T."/>
        </authorList>
    </citation>
    <scope>NUCLEOTIDE SEQUENCE [LARGE SCALE GENOMIC DNA]</scope>
    <source>
        <strain evidence="4 5">BP57</strain>
    </source>
</reference>
<comment type="caution">
    <text evidence="4">The sequence shown here is derived from an EMBL/GenBank/DDBJ whole genome shotgun (WGS) entry which is preliminary data.</text>
</comment>
<dbReference type="SUPFAM" id="SSF55729">
    <property type="entry name" value="Acyl-CoA N-acyltransferases (Nat)"/>
    <property type="match status" value="1"/>
</dbReference>
<sequence length="173" mass="19733">MGRNIIALDDLTVNNIGVFRKINEVSLPTAYPQSWYTATLESSDIIVQLAFYSELPVGAIRARSFNNNQIKSSFAEALNSATLQKTPNCMYIESFAVLEKYRNLGIGSELLSWVIKETKNRYIHEIIVHVQASNEKVIDWYLKKGFKKQDLVKDYYKEQGLESPDAYILTLSV</sequence>
<dbReference type="PANTHER" id="PTHR42919:SF8">
    <property type="entry name" value="N-ALPHA-ACETYLTRANSFERASE 50"/>
    <property type="match status" value="1"/>
</dbReference>
<dbReference type="AlphaFoldDB" id="A0A8H7ZKE0"/>
<dbReference type="PROSITE" id="PS51186">
    <property type="entry name" value="GNAT"/>
    <property type="match status" value="1"/>
</dbReference>
<dbReference type="CDD" id="cd04301">
    <property type="entry name" value="NAT_SF"/>
    <property type="match status" value="1"/>
</dbReference>
<evidence type="ECO:0000256" key="2">
    <source>
        <dbReference type="ARBA" id="ARBA00023315"/>
    </source>
</evidence>
<dbReference type="GeneID" id="93651201"/>
<keyword evidence="1" id="KW-0808">Transferase</keyword>
<dbReference type="Proteomes" id="UP000669133">
    <property type="component" value="Unassembled WGS sequence"/>
</dbReference>
<keyword evidence="2" id="KW-0012">Acyltransferase</keyword>
<dbReference type="Gene3D" id="3.40.630.30">
    <property type="match status" value="1"/>
</dbReference>
<evidence type="ECO:0000259" key="3">
    <source>
        <dbReference type="PROSITE" id="PS51186"/>
    </source>
</evidence>
<accession>A0A8H7ZKE0</accession>
<proteinExistence type="predicted"/>
<dbReference type="GO" id="GO:0016747">
    <property type="term" value="F:acyltransferase activity, transferring groups other than amino-acyl groups"/>
    <property type="evidence" value="ECO:0007669"/>
    <property type="project" value="InterPro"/>
</dbReference>
<dbReference type="InterPro" id="IPR000182">
    <property type="entry name" value="GNAT_dom"/>
</dbReference>
<gene>
    <name evidence="4" type="ORF">I9W82_002572</name>
</gene>
<name>A0A8H7ZKE0_9ASCO</name>
<dbReference type="EMBL" id="JAEOAQ010000002">
    <property type="protein sequence ID" value="KAG5420691.1"/>
    <property type="molecule type" value="Genomic_DNA"/>
</dbReference>
<dbReference type="RefSeq" id="XP_067549807.1">
    <property type="nucleotide sequence ID" value="XM_067691442.1"/>
</dbReference>
<dbReference type="InterPro" id="IPR016181">
    <property type="entry name" value="Acyl_CoA_acyltransferase"/>
</dbReference>
<protein>
    <submittedName>
        <fullName evidence="4">NAT5</fullName>
    </submittedName>
</protein>
<evidence type="ECO:0000313" key="5">
    <source>
        <dbReference type="Proteomes" id="UP000669133"/>
    </source>
</evidence>
<dbReference type="InterPro" id="IPR051556">
    <property type="entry name" value="N-term/lysine_N-AcTrnsfr"/>
</dbReference>
<dbReference type="Pfam" id="PF00583">
    <property type="entry name" value="Acetyltransf_1"/>
    <property type="match status" value="1"/>
</dbReference>